<dbReference type="Proteomes" id="UP000182427">
    <property type="component" value="Chromosome I"/>
</dbReference>
<gene>
    <name evidence="2" type="ORF">SAMN05444167_3949</name>
</gene>
<proteinExistence type="predicted"/>
<keyword evidence="1" id="KW-0472">Membrane</keyword>
<organism evidence="2 3">
    <name type="scientific">Terriglobus roseus</name>
    <dbReference type="NCBI Taxonomy" id="392734"/>
    <lineage>
        <taxon>Bacteria</taxon>
        <taxon>Pseudomonadati</taxon>
        <taxon>Acidobacteriota</taxon>
        <taxon>Terriglobia</taxon>
        <taxon>Terriglobales</taxon>
        <taxon>Acidobacteriaceae</taxon>
        <taxon>Terriglobus</taxon>
    </lineage>
</organism>
<accession>A0A1G7QRZ4</accession>
<keyword evidence="1" id="KW-0812">Transmembrane</keyword>
<dbReference type="EMBL" id="LT629690">
    <property type="protein sequence ID" value="SDG00430.1"/>
    <property type="molecule type" value="Genomic_DNA"/>
</dbReference>
<keyword evidence="3" id="KW-1185">Reference proteome</keyword>
<sequence length="110" mass="11353">MNSASETRSLPNGAGAAATLAAGVGAAVLGVLTLAGDKSPAIKNALIFYRPTGALSGVTTVTIAVWLATWLLLHRLWAKKDVNVRKIVAVAFVLLAASLLLTFPPFLDAL</sequence>
<dbReference type="AlphaFoldDB" id="A0A1G7QRZ4"/>
<feature type="transmembrane region" description="Helical" evidence="1">
    <location>
        <begin position="12"/>
        <end position="34"/>
    </location>
</feature>
<dbReference type="OrthoDB" id="120556at2"/>
<feature type="transmembrane region" description="Helical" evidence="1">
    <location>
        <begin position="54"/>
        <end position="75"/>
    </location>
</feature>
<evidence type="ECO:0000313" key="3">
    <source>
        <dbReference type="Proteomes" id="UP000182427"/>
    </source>
</evidence>
<evidence type="ECO:0000313" key="2">
    <source>
        <dbReference type="EMBL" id="SDG00430.1"/>
    </source>
</evidence>
<reference evidence="2 3" key="1">
    <citation type="submission" date="2016-10" db="EMBL/GenBank/DDBJ databases">
        <authorList>
            <person name="de Groot N.N."/>
        </authorList>
    </citation>
    <scope>NUCLEOTIDE SEQUENCE [LARGE SCALE GENOMIC DNA]</scope>
    <source>
        <strain evidence="2 3">GAS232</strain>
    </source>
</reference>
<name>A0A1G7QRZ4_9BACT</name>
<evidence type="ECO:0000256" key="1">
    <source>
        <dbReference type="SAM" id="Phobius"/>
    </source>
</evidence>
<keyword evidence="1" id="KW-1133">Transmembrane helix</keyword>
<feature type="transmembrane region" description="Helical" evidence="1">
    <location>
        <begin position="87"/>
        <end position="107"/>
    </location>
</feature>
<dbReference type="RefSeq" id="WP_083346658.1">
    <property type="nucleotide sequence ID" value="NZ_LT629690.1"/>
</dbReference>
<protein>
    <submittedName>
        <fullName evidence="2">Uncharacterized protein</fullName>
    </submittedName>
</protein>